<keyword evidence="2" id="KW-1185">Reference proteome</keyword>
<evidence type="ECO:0000313" key="2">
    <source>
        <dbReference type="Proteomes" id="UP000295645"/>
    </source>
</evidence>
<evidence type="ECO:0000313" key="1">
    <source>
        <dbReference type="EMBL" id="TCV92381.1"/>
    </source>
</evidence>
<organism evidence="1 2">
    <name type="scientific">Luteibacter rhizovicinus</name>
    <dbReference type="NCBI Taxonomy" id="242606"/>
    <lineage>
        <taxon>Bacteria</taxon>
        <taxon>Pseudomonadati</taxon>
        <taxon>Pseudomonadota</taxon>
        <taxon>Gammaproteobacteria</taxon>
        <taxon>Lysobacterales</taxon>
        <taxon>Rhodanobacteraceae</taxon>
        <taxon>Luteibacter</taxon>
    </lineage>
</organism>
<gene>
    <name evidence="1" type="ORF">EC912_10788</name>
</gene>
<accession>A0A4R3YJP2</accession>
<sequence length="56" mass="6531">MAVGLSPVEVAYFDSNLGMKIYSREEGIKNMTISRDFEHGLMNYHHKRLAVIKIRY</sequence>
<reference evidence="1 2" key="1">
    <citation type="submission" date="2019-03" db="EMBL/GenBank/DDBJ databases">
        <title>Above-ground endophytic microbial communities from plants in different locations in the United States.</title>
        <authorList>
            <person name="Frank C."/>
        </authorList>
    </citation>
    <scope>NUCLEOTIDE SEQUENCE [LARGE SCALE GENOMIC DNA]</scope>
    <source>
        <strain evidence="1 2">LP_13_YM</strain>
    </source>
</reference>
<dbReference type="AlphaFoldDB" id="A0A4R3YJP2"/>
<proteinExistence type="predicted"/>
<name>A0A4R3YJP2_9GAMM</name>
<dbReference type="Proteomes" id="UP000295645">
    <property type="component" value="Unassembled WGS sequence"/>
</dbReference>
<dbReference type="EMBL" id="SMCS01000007">
    <property type="protein sequence ID" value="TCV92381.1"/>
    <property type="molecule type" value="Genomic_DNA"/>
</dbReference>
<protein>
    <submittedName>
        <fullName evidence="1">Uncharacterized protein</fullName>
    </submittedName>
</protein>
<comment type="caution">
    <text evidence="1">The sequence shown here is derived from an EMBL/GenBank/DDBJ whole genome shotgun (WGS) entry which is preliminary data.</text>
</comment>